<evidence type="ECO:0000313" key="8">
    <source>
        <dbReference type="Proteomes" id="UP000541610"/>
    </source>
</evidence>
<evidence type="ECO:0000256" key="4">
    <source>
        <dbReference type="SAM" id="MobiDB-lite"/>
    </source>
</evidence>
<dbReference type="GO" id="GO:0008270">
    <property type="term" value="F:zinc ion binding"/>
    <property type="evidence" value="ECO:0007669"/>
    <property type="project" value="UniProtKB-KW"/>
</dbReference>
<dbReference type="OrthoDB" id="6740409at2759"/>
<feature type="domain" description="MULE transposase" evidence="6">
    <location>
        <begin position="284"/>
        <end position="379"/>
    </location>
</feature>
<protein>
    <recommendedName>
        <fullName evidence="9">MULE transposase domain-containing protein</fullName>
    </recommendedName>
</protein>
<keyword evidence="3" id="KW-0862">Zinc</keyword>
<dbReference type="SUPFAM" id="SSF54001">
    <property type="entry name" value="Cysteine proteinases"/>
    <property type="match status" value="1"/>
</dbReference>
<dbReference type="Gene3D" id="2.20.25.240">
    <property type="match status" value="1"/>
</dbReference>
<name>A0A7J6N3F8_PEROL</name>
<dbReference type="Pfam" id="PF10551">
    <property type="entry name" value="MULE"/>
    <property type="match status" value="1"/>
</dbReference>
<dbReference type="PANTHER" id="PTHR31569">
    <property type="entry name" value="SWIM-TYPE DOMAIN-CONTAINING PROTEIN"/>
    <property type="match status" value="1"/>
</dbReference>
<keyword evidence="1" id="KW-0479">Metal-binding</keyword>
<feature type="region of interest" description="Disordered" evidence="4">
    <location>
        <begin position="568"/>
        <end position="610"/>
    </location>
</feature>
<feature type="compositionally biased region" description="Low complexity" evidence="4">
    <location>
        <begin position="593"/>
        <end position="603"/>
    </location>
</feature>
<dbReference type="Pfam" id="PF04500">
    <property type="entry name" value="FLYWCH"/>
    <property type="match status" value="1"/>
</dbReference>
<evidence type="ECO:0000256" key="2">
    <source>
        <dbReference type="ARBA" id="ARBA00022771"/>
    </source>
</evidence>
<organism evidence="7 8">
    <name type="scientific">Perkinsus olseni</name>
    <name type="common">Perkinsus atlanticus</name>
    <dbReference type="NCBI Taxonomy" id="32597"/>
    <lineage>
        <taxon>Eukaryota</taxon>
        <taxon>Sar</taxon>
        <taxon>Alveolata</taxon>
        <taxon>Perkinsozoa</taxon>
        <taxon>Perkinsea</taxon>
        <taxon>Perkinsida</taxon>
        <taxon>Perkinsidae</taxon>
        <taxon>Perkinsus</taxon>
    </lineage>
</organism>
<comment type="caution">
    <text evidence="7">The sequence shown here is derived from an EMBL/GenBank/DDBJ whole genome shotgun (WGS) entry which is preliminary data.</text>
</comment>
<gene>
    <name evidence="7" type="ORF">FOZ60_017029</name>
</gene>
<dbReference type="InterPro" id="IPR007588">
    <property type="entry name" value="Znf_FLYWCH"/>
</dbReference>
<proteinExistence type="predicted"/>
<sequence length="915" mass="104338">MVGGKQMRQDHSSIRLSAIVVTQRYYCVSLLAHPKMSQEHRISGNDNIIELTEFYDANPTRSVAEDCAVSAPENQLSSAPNAKGGYYLLYQGYSFTRNDTNHNPANTHYWRCTAFTSPSKCRARLTTLGDYRLGVDHLTVKPRPKPVPHSCSPSARKRQLLFEMCKVIMTSPRESKIMDAYWKVTKEAREEDILQLPRRETTYEWLRRFKKAHFGIPAAPKHRTGFDIPDEYQYVVFGDQTDPESVKYHTLLWDSGADDGHRIICFYNPWALEHIYDKPGRAHLAMDGTYKVCPRNWVQQYTILCMYPGGTFYPVFYALLSDHTKASYCRLLTRVRGVLPDYAQVATVVLDFESGSVPAVHEIFPEARISLCYFHLSQNVFEHLAKLIPAMTPVERRSEPQVRVAFRAYYNVMALPFLPEALVYQGFLEAVGDLPPQVRRDFSNYFIRTYLQGTERAQFSPDRWNMRERALSGFPRTNNSQEGFHHKWNTLFTADVPPIIWTWIDVVLENMREVRSDLILRVRGDRRKRRPYDRMKDIQLRALCNEEVVQTALPEWFRKARKITRKLTKNGVYPEHSRRRRTNASPNEDTRPSQSYTSSSSSTDGAADTGVALPSQISESSYLPLTQAEFFSTLASSGIISQEVLDAVEDRSPPATVNSSGAVPNADSSDGNSAADDALWVQLCSHGSLRRYFRRVQVPSDDPASRRLRLKCPGISNTLDRRSLTTEGGAVNVGIIDLWMFLLYRRFSESMEEPQETAMATWVFRNGTPRQFAPATSTLSTVLQPLNNGAGHFVGAIRHQGQLFYVDSLNLPINETVRRSLNELFGPNRMYIRLGVQRQGADGNLCGLHVLAHMTELMLSESTPSQVAATNFDEGMMREHVFRCLRDHEARRFPKLDIDSRLVLPEHFPNSVEVV</sequence>
<dbReference type="InterPro" id="IPR018289">
    <property type="entry name" value="MULE_transposase_dom"/>
</dbReference>
<dbReference type="InterPro" id="IPR038765">
    <property type="entry name" value="Papain-like_cys_pep_sf"/>
</dbReference>
<reference evidence="7 8" key="1">
    <citation type="submission" date="2020-04" db="EMBL/GenBank/DDBJ databases">
        <title>Perkinsus olseni comparative genomics.</title>
        <authorList>
            <person name="Bogema D.R."/>
        </authorList>
    </citation>
    <scope>NUCLEOTIDE SEQUENCE [LARGE SCALE GENOMIC DNA]</scope>
    <source>
        <strain evidence="7">00978-12</strain>
    </source>
</reference>
<keyword evidence="2" id="KW-0863">Zinc-finger</keyword>
<feature type="region of interest" description="Disordered" evidence="4">
    <location>
        <begin position="650"/>
        <end position="671"/>
    </location>
</feature>
<evidence type="ECO:0000313" key="7">
    <source>
        <dbReference type="EMBL" id="KAF4677990.1"/>
    </source>
</evidence>
<dbReference type="PANTHER" id="PTHR31569:SF4">
    <property type="entry name" value="SWIM-TYPE DOMAIN-CONTAINING PROTEIN"/>
    <property type="match status" value="1"/>
</dbReference>
<feature type="domain" description="FLYWCH-type" evidence="5">
    <location>
        <begin position="81"/>
        <end position="129"/>
    </location>
</feature>
<evidence type="ECO:0000256" key="1">
    <source>
        <dbReference type="ARBA" id="ARBA00022723"/>
    </source>
</evidence>
<dbReference type="AlphaFoldDB" id="A0A7J6N3F8"/>
<dbReference type="EMBL" id="JABANP010000939">
    <property type="protein sequence ID" value="KAF4677990.1"/>
    <property type="molecule type" value="Genomic_DNA"/>
</dbReference>
<evidence type="ECO:0000256" key="3">
    <source>
        <dbReference type="ARBA" id="ARBA00022833"/>
    </source>
</evidence>
<accession>A0A7J6N3F8</accession>
<evidence type="ECO:0000259" key="6">
    <source>
        <dbReference type="Pfam" id="PF10551"/>
    </source>
</evidence>
<evidence type="ECO:0000259" key="5">
    <source>
        <dbReference type="Pfam" id="PF04500"/>
    </source>
</evidence>
<dbReference type="Proteomes" id="UP000541610">
    <property type="component" value="Unassembled WGS sequence"/>
</dbReference>
<evidence type="ECO:0008006" key="9">
    <source>
        <dbReference type="Google" id="ProtNLM"/>
    </source>
</evidence>
<dbReference type="InterPro" id="IPR052579">
    <property type="entry name" value="Zinc_finger_SWIM"/>
</dbReference>